<dbReference type="InterPro" id="IPR019734">
    <property type="entry name" value="TPR_rpt"/>
</dbReference>
<dbReference type="Pfam" id="PF18801">
    <property type="entry name" value="RapH_N"/>
    <property type="match status" value="1"/>
</dbReference>
<evidence type="ECO:0000313" key="2">
    <source>
        <dbReference type="EMBL" id="UNY48802.1"/>
    </source>
</evidence>
<dbReference type="EMBL" id="OM236516">
    <property type="protein sequence ID" value="UNY48802.1"/>
    <property type="molecule type" value="Genomic_DNA"/>
</dbReference>
<name>A0AAE9K6K4_9CAUD</name>
<dbReference type="Proteomes" id="UP000831021">
    <property type="component" value="Segment"/>
</dbReference>
<accession>A0AAE9K6K4</accession>
<dbReference type="SUPFAM" id="SSF48452">
    <property type="entry name" value="TPR-like"/>
    <property type="match status" value="1"/>
</dbReference>
<protein>
    <submittedName>
        <fullName evidence="2">Response regulator aspartate phosphatase</fullName>
    </submittedName>
</protein>
<dbReference type="InterPro" id="IPR011990">
    <property type="entry name" value="TPR-like_helical_dom_sf"/>
</dbReference>
<dbReference type="Pfam" id="PF13181">
    <property type="entry name" value="TPR_8"/>
    <property type="match status" value="1"/>
</dbReference>
<proteinExistence type="predicted"/>
<gene>
    <name evidence="2" type="ORF">fado_87</name>
</gene>
<feature type="domain" description="Anaphase-promoting complex subunit 5" evidence="1">
    <location>
        <begin position="166"/>
        <end position="211"/>
    </location>
</feature>
<evidence type="ECO:0000313" key="3">
    <source>
        <dbReference type="Proteomes" id="UP000831021"/>
    </source>
</evidence>
<dbReference type="SMART" id="SM00028">
    <property type="entry name" value="TPR"/>
    <property type="match status" value="4"/>
</dbReference>
<keyword evidence="3" id="KW-1185">Reference proteome</keyword>
<dbReference type="InterPro" id="IPR026000">
    <property type="entry name" value="Apc5_dom"/>
</dbReference>
<evidence type="ECO:0000259" key="1">
    <source>
        <dbReference type="Pfam" id="PF12862"/>
    </source>
</evidence>
<sequence length="371" mass="44098">MSKVASEVVASLLNEFHLAIKKNEADKAKELFEKCKLSFNTMEEDQNVLVYFSLLEERYRMMRFDTRGEKIPSDSKFNGDKLRDIQRTDEMIDYYFFFYEAMYESYSKNYEQSIRLFKIAEKKLLKIPDEIEIAEFYSKVASMYMSIHQSVVSLGYINEAISIYRKHDDYKRRLASSLVVLATNYMHIGRYDDAEKQIFEAIKIARELNDGFFEAMQFHNMSIIYSNANRSQDCLNALKRAIRNDAWRESDYHIRSIYMLAREHFKIGQKDTAIYYSKKGMEVLKERENKIYEAKINIIYSLYTARDTSKSVDKCRNNIRYLENRNDLDGAYELSLIISKYYEKERDFKEALEFANKAIEIETRMKNLEGE</sequence>
<organism evidence="2 3">
    <name type="scientific">Bacillus phage FADO</name>
    <dbReference type="NCBI Taxonomy" id="2917160"/>
    <lineage>
        <taxon>Viruses</taxon>
        <taxon>Duplodnaviria</taxon>
        <taxon>Heunggongvirae</taxon>
        <taxon>Uroviricota</taxon>
        <taxon>Caudoviricetes</taxon>
        <taxon>Heleneionescovirinae</taxon>
        <taxon>Zhangjivirus</taxon>
        <taxon>Zhangjivirus fado</taxon>
    </lineage>
</organism>
<dbReference type="Gene3D" id="1.25.40.10">
    <property type="entry name" value="Tetratricopeptide repeat domain"/>
    <property type="match status" value="1"/>
</dbReference>
<dbReference type="Pfam" id="PF12862">
    <property type="entry name" value="ANAPC5"/>
    <property type="match status" value="1"/>
</dbReference>
<reference evidence="2 3" key="1">
    <citation type="submission" date="2022-01" db="EMBL/GenBank/DDBJ databases">
        <authorList>
            <person name="Stokar-Avihail A."/>
        </authorList>
    </citation>
    <scope>NUCLEOTIDE SEQUENCE [LARGE SCALE GENOMIC DNA]</scope>
</reference>